<dbReference type="SMART" id="SM00320">
    <property type="entry name" value="WD40"/>
    <property type="match status" value="3"/>
</dbReference>
<dbReference type="InterPro" id="IPR015943">
    <property type="entry name" value="WD40/YVTN_repeat-like_dom_sf"/>
</dbReference>
<evidence type="ECO:0000256" key="3">
    <source>
        <dbReference type="ARBA" id="ARBA00022737"/>
    </source>
</evidence>
<dbReference type="InterPro" id="IPR020472">
    <property type="entry name" value="WD40_PAC1"/>
</dbReference>
<comment type="subcellular location">
    <subcellularLocation>
        <location evidence="1">Mitochondrion outer membrane</location>
        <topology evidence="1">Peripheral membrane protein</topology>
        <orientation evidence="1">Cytoplasmic side</orientation>
    </subcellularLocation>
</comment>
<dbReference type="InterPro" id="IPR019775">
    <property type="entry name" value="WD40_repeat_CS"/>
</dbReference>
<proteinExistence type="inferred from homology"/>
<comment type="similarity">
    <text evidence="4">Belongs to the WD repeat MDV1/CAF4 family.</text>
</comment>
<dbReference type="InterPro" id="IPR001680">
    <property type="entry name" value="WD40_rpt"/>
</dbReference>
<dbReference type="GO" id="GO:1990234">
    <property type="term" value="C:transferase complex"/>
    <property type="evidence" value="ECO:0007669"/>
    <property type="project" value="UniProtKB-ARBA"/>
</dbReference>
<keyword evidence="2 7" id="KW-0853">WD repeat</keyword>
<dbReference type="Proteomes" id="UP000253845">
    <property type="component" value="Unassembled WGS sequence"/>
</dbReference>
<dbReference type="Gene3D" id="2.130.10.10">
    <property type="entry name" value="YVTN repeat-like/Quinoprotein amine dehydrogenase"/>
    <property type="match status" value="2"/>
</dbReference>
<evidence type="ECO:0000313" key="9">
    <source>
        <dbReference type="Proteomes" id="UP000253845"/>
    </source>
</evidence>
<dbReference type="SUPFAM" id="SSF50978">
    <property type="entry name" value="WD40 repeat-like"/>
    <property type="match status" value="1"/>
</dbReference>
<dbReference type="PROSITE" id="PS50294">
    <property type="entry name" value="WD_REPEATS_REGION"/>
    <property type="match status" value="3"/>
</dbReference>
<accession>A0A370BIY0</accession>
<keyword evidence="3" id="KW-0677">Repeat</keyword>
<evidence type="ECO:0000256" key="5">
    <source>
        <dbReference type="ARBA" id="ARBA00039789"/>
    </source>
</evidence>
<dbReference type="Pfam" id="PF00400">
    <property type="entry name" value="WD40"/>
    <property type="match status" value="3"/>
</dbReference>
<dbReference type="PROSITE" id="PS00678">
    <property type="entry name" value="WD_REPEATS_1"/>
    <property type="match status" value="1"/>
</dbReference>
<dbReference type="PANTHER" id="PTHR22847">
    <property type="entry name" value="WD40 REPEAT PROTEIN"/>
    <property type="match status" value="1"/>
</dbReference>
<feature type="repeat" description="WD" evidence="7">
    <location>
        <begin position="88"/>
        <end position="129"/>
    </location>
</feature>
<dbReference type="GO" id="GO:0005634">
    <property type="term" value="C:nucleus"/>
    <property type="evidence" value="ECO:0007669"/>
    <property type="project" value="TreeGrafter"/>
</dbReference>
<name>A0A370BIY0_ASPNG</name>
<dbReference type="GO" id="GO:0005741">
    <property type="term" value="C:mitochondrial outer membrane"/>
    <property type="evidence" value="ECO:0007669"/>
    <property type="project" value="UniProtKB-SubCell"/>
</dbReference>
<dbReference type="PRINTS" id="PR00320">
    <property type="entry name" value="GPROTEINBRPT"/>
</dbReference>
<protein>
    <recommendedName>
        <fullName evidence="5">Mitochondrial division protein 1</fullName>
    </recommendedName>
</protein>
<feature type="repeat" description="WD" evidence="7">
    <location>
        <begin position="4"/>
        <end position="45"/>
    </location>
</feature>
<evidence type="ECO:0000256" key="7">
    <source>
        <dbReference type="PROSITE-ProRule" id="PRU00221"/>
    </source>
</evidence>
<comment type="function">
    <text evidence="6">Involved in mitochondrial fission. Acts as an adapter protein required to form mitochondrial fission complexes. Formation of these complexes is required to promote constriction and fission of the mitochondrial compartment at a late step in mitochondrial division.</text>
</comment>
<dbReference type="AlphaFoldDB" id="A0A370BIY0"/>
<organism evidence="8 9">
    <name type="scientific">Aspergillus niger ATCC 13496</name>
    <dbReference type="NCBI Taxonomy" id="1353008"/>
    <lineage>
        <taxon>Eukaryota</taxon>
        <taxon>Fungi</taxon>
        <taxon>Dikarya</taxon>
        <taxon>Ascomycota</taxon>
        <taxon>Pezizomycotina</taxon>
        <taxon>Eurotiomycetes</taxon>
        <taxon>Eurotiomycetidae</taxon>
        <taxon>Eurotiales</taxon>
        <taxon>Aspergillaceae</taxon>
        <taxon>Aspergillus</taxon>
        <taxon>Aspergillus subgen. Circumdati</taxon>
    </lineage>
</organism>
<evidence type="ECO:0000256" key="4">
    <source>
        <dbReference type="ARBA" id="ARBA00038415"/>
    </source>
</evidence>
<dbReference type="PANTHER" id="PTHR22847:SF637">
    <property type="entry name" value="WD REPEAT DOMAIN 5B"/>
    <property type="match status" value="1"/>
</dbReference>
<evidence type="ECO:0000256" key="6">
    <source>
        <dbReference type="ARBA" id="ARBA00043913"/>
    </source>
</evidence>
<dbReference type="VEuPathDB" id="FungiDB:M747DRAFT_299446"/>
<feature type="repeat" description="WD" evidence="7">
    <location>
        <begin position="46"/>
        <end position="87"/>
    </location>
</feature>
<sequence>MQIIESHSNSVSSVAFSNNGQLLASGSLAHTIKLWDAATGALKHTLENYSNSVSSVAFSNNGQLLASGSLAHTIKLWDAATGALKHILENHSNSVTSVAFSNNGQLLASCSHDNTIKLWDAATGALKHDISTDGVATSVEFSEHLPLLISNIGSFDIQNCYENFSTSSEKVAEISLEADQ</sequence>
<gene>
    <name evidence="8" type="ORF">M747DRAFT_299446</name>
</gene>
<reference evidence="8 9" key="1">
    <citation type="submission" date="2018-07" db="EMBL/GenBank/DDBJ databases">
        <title>Section-level genome sequencing of Aspergillus section Nigri to investigate inter- and intra-species variation.</title>
        <authorList>
            <consortium name="DOE Joint Genome Institute"/>
            <person name="Vesth T.C."/>
            <person name="Nybo J.L."/>
            <person name="Theobald S."/>
            <person name="Frisvad J.C."/>
            <person name="Larsen T.O."/>
            <person name="Nielsen K.F."/>
            <person name="Hoof J.B."/>
            <person name="Brandl J."/>
            <person name="Salamov A."/>
            <person name="Riley R."/>
            <person name="Gladden J.M."/>
            <person name="Phatale P."/>
            <person name="Nielsen M.T."/>
            <person name="Lyhne E.K."/>
            <person name="Kogle M.E."/>
            <person name="Strasser K."/>
            <person name="McDonnell E."/>
            <person name="Barry K."/>
            <person name="Clum A."/>
            <person name="Chen C."/>
            <person name="Nolan M."/>
            <person name="Sandor L."/>
            <person name="Kuo A."/>
            <person name="Lipzen A."/>
            <person name="Hainaut M."/>
            <person name="Drula E."/>
            <person name="Tsang A."/>
            <person name="Magnuson J.K."/>
            <person name="Henrissat B."/>
            <person name="Wiebenga A."/>
            <person name="Simmons B.A."/>
            <person name="Makela M.R."/>
            <person name="De vries R.P."/>
            <person name="Grigoriev I.V."/>
            <person name="Mortensen U.H."/>
            <person name="Baker S.E."/>
            <person name="Andersen M.R."/>
        </authorList>
    </citation>
    <scope>NUCLEOTIDE SEQUENCE [LARGE SCALE GENOMIC DNA]</scope>
    <source>
        <strain evidence="8 9">ATCC 13496</strain>
    </source>
</reference>
<evidence type="ECO:0000313" key="8">
    <source>
        <dbReference type="EMBL" id="RDH15533.1"/>
    </source>
</evidence>
<dbReference type="InterPro" id="IPR036322">
    <property type="entry name" value="WD40_repeat_dom_sf"/>
</dbReference>
<dbReference type="PROSITE" id="PS50082">
    <property type="entry name" value="WD_REPEATS_2"/>
    <property type="match status" value="3"/>
</dbReference>
<dbReference type="EMBL" id="KZ851948">
    <property type="protein sequence ID" value="RDH15533.1"/>
    <property type="molecule type" value="Genomic_DNA"/>
</dbReference>
<evidence type="ECO:0000256" key="1">
    <source>
        <dbReference type="ARBA" id="ARBA00004570"/>
    </source>
</evidence>
<evidence type="ECO:0000256" key="2">
    <source>
        <dbReference type="ARBA" id="ARBA00022574"/>
    </source>
</evidence>